<sequence length="408" mass="43542">MAEKQLTVAELMARAQQENPETDAEGQPRRRRRRSIEEGGVTVAELTGSFKKVNARPAQVKHSSVPLDDDTAESSESAEAVKPDEAVKSDAGVKSAESEAPADEQKVEQKSEEKTAQKSASKDAAEASATEGRSDESPVALTKFRPVQSTPSQAESSQSEADQTAQPAQAAQPAKPEPTQLTSEQPDNADGVTLRKVSRADAVQERDTAEAAETEPATQVQPAVRPEPAEKPAPMTSVQHETPVKRDSSETNVIPVVDDEQSTEPKTAAFAAPVREGARKDVRDRKVEPRQERAEDRLDEARADGAVEPTYEDVAKYDDEVEDTSVNPIMLVLLVFAGLILGVLVFLGFQYLWATMNAIVVAVLAVAATGLIVLLVRAMKTGRDGLTLTLAGVAGAVMTFGPALISAV</sequence>
<protein>
    <submittedName>
        <fullName evidence="3">Uncharacterized protein</fullName>
    </submittedName>
</protein>
<keyword evidence="2" id="KW-0812">Transmembrane</keyword>
<dbReference type="eggNOG" id="ENOG50348T2">
    <property type="taxonomic scope" value="Bacteria"/>
</dbReference>
<evidence type="ECO:0000313" key="3">
    <source>
        <dbReference type="EMBL" id="EFK55090.1"/>
    </source>
</evidence>
<evidence type="ECO:0000256" key="1">
    <source>
        <dbReference type="SAM" id="MobiDB-lite"/>
    </source>
</evidence>
<dbReference type="EMBL" id="ACLJ02000001">
    <property type="protein sequence ID" value="EFK55090.1"/>
    <property type="molecule type" value="Genomic_DNA"/>
</dbReference>
<feature type="transmembrane region" description="Helical" evidence="2">
    <location>
        <begin position="388"/>
        <end position="407"/>
    </location>
</feature>
<organism evidence="3 4">
    <name type="scientific">Corynebacterium genitalium ATCC 33030</name>
    <dbReference type="NCBI Taxonomy" id="585529"/>
    <lineage>
        <taxon>Bacteria</taxon>
        <taxon>Bacillati</taxon>
        <taxon>Actinomycetota</taxon>
        <taxon>Actinomycetes</taxon>
        <taxon>Mycobacteriales</taxon>
        <taxon>Corynebacteriaceae</taxon>
        <taxon>Corynebacterium</taxon>
    </lineage>
</organism>
<name>D7WB59_9CORY</name>
<gene>
    <name evidence="3" type="ORF">HMPREF0291_10348</name>
</gene>
<keyword evidence="2" id="KW-0472">Membrane</keyword>
<feature type="compositionally biased region" description="Basic and acidic residues" evidence="1">
    <location>
        <begin position="103"/>
        <end position="125"/>
    </location>
</feature>
<keyword evidence="4" id="KW-1185">Reference proteome</keyword>
<feature type="compositionally biased region" description="Low complexity" evidence="1">
    <location>
        <begin position="148"/>
        <end position="180"/>
    </location>
</feature>
<dbReference type="RefSeq" id="WP_005286992.1">
    <property type="nucleotide sequence ID" value="NZ_CM000961.1"/>
</dbReference>
<feature type="transmembrane region" description="Helical" evidence="2">
    <location>
        <begin position="358"/>
        <end position="376"/>
    </location>
</feature>
<feature type="transmembrane region" description="Helical" evidence="2">
    <location>
        <begin position="329"/>
        <end position="352"/>
    </location>
</feature>
<dbReference type="SUPFAM" id="SSF82866">
    <property type="entry name" value="Multidrug efflux transporter AcrB transmembrane domain"/>
    <property type="match status" value="1"/>
</dbReference>
<dbReference type="Proteomes" id="UP000004208">
    <property type="component" value="Unassembled WGS sequence"/>
</dbReference>
<accession>D7WB59</accession>
<dbReference type="HOGENOM" id="CLU_574553_0_0_11"/>
<reference evidence="3" key="1">
    <citation type="submission" date="2010-06" db="EMBL/GenBank/DDBJ databases">
        <authorList>
            <person name="Muzny D."/>
            <person name="Qin X."/>
            <person name="Buhay C."/>
            <person name="Dugan-Rocha S."/>
            <person name="Ding Y."/>
            <person name="Chen G."/>
            <person name="Hawes A."/>
            <person name="Holder M."/>
            <person name="Jhangiani S."/>
            <person name="Johnson A."/>
            <person name="Khan Z."/>
            <person name="Li Z."/>
            <person name="Liu W."/>
            <person name="Liu X."/>
            <person name="Perez L."/>
            <person name="Shen H."/>
            <person name="Wang Q."/>
            <person name="Watt J."/>
            <person name="Xi L."/>
            <person name="Xin Y."/>
            <person name="Zhou J."/>
            <person name="Deng J."/>
            <person name="Jiang H."/>
            <person name="Liu Y."/>
            <person name="Qu J."/>
            <person name="Song X.-Z."/>
            <person name="Zhang L."/>
            <person name="Villasana D."/>
            <person name="Johnson A."/>
            <person name="Liu J."/>
            <person name="Liyanage D."/>
            <person name="Lorensuhewa L."/>
            <person name="Robinson T."/>
            <person name="Song A."/>
            <person name="Song B.-B."/>
            <person name="Dinh H."/>
            <person name="Thornton R."/>
            <person name="Coyle M."/>
            <person name="Francisco L."/>
            <person name="Jackson L."/>
            <person name="Javaid M."/>
            <person name="Korchina V."/>
            <person name="Kovar C."/>
            <person name="Mata R."/>
            <person name="Mathew T."/>
            <person name="Ngo R."/>
            <person name="Nguyen L."/>
            <person name="Nguyen N."/>
            <person name="Okwuonu G."/>
            <person name="Ongeri F."/>
            <person name="Pham C."/>
            <person name="Simmons D."/>
            <person name="Wilczek-Boney K."/>
            <person name="Hale W."/>
            <person name="Jakkamsetti A."/>
            <person name="Pham P."/>
            <person name="Ruth R."/>
            <person name="San Lucas F."/>
            <person name="Warren J."/>
            <person name="Zhang J."/>
            <person name="Zhao Z."/>
            <person name="Zhou C."/>
            <person name="Zhu D."/>
            <person name="Lee S."/>
            <person name="Bess C."/>
            <person name="Blankenburg K."/>
            <person name="Forbes L."/>
            <person name="Fu Q."/>
            <person name="Gubbala S."/>
            <person name="Hirani K."/>
            <person name="Jayaseelan J.C."/>
            <person name="Lara F."/>
            <person name="Munidasa M."/>
            <person name="Palculict T."/>
            <person name="Patil S."/>
            <person name="Pu L.-L."/>
            <person name="Saada N."/>
            <person name="Tang L."/>
            <person name="Weissenberger G."/>
            <person name="Zhu Y."/>
            <person name="Hemphill L."/>
            <person name="Shang Y."/>
            <person name="Youmans B."/>
            <person name="Ayvaz T."/>
            <person name="Ross M."/>
            <person name="Santibanez J."/>
            <person name="Aqrawi P."/>
            <person name="Gross S."/>
            <person name="Joshi V."/>
            <person name="Fowler G."/>
            <person name="Nazareth L."/>
            <person name="Reid J."/>
            <person name="Worley K."/>
            <person name="Petrosino J."/>
            <person name="Highlander S."/>
            <person name="Gibbs R."/>
        </authorList>
    </citation>
    <scope>NUCLEOTIDE SEQUENCE [LARGE SCALE GENOMIC DNA]</scope>
    <source>
        <strain evidence="3">ATCC 33030</strain>
    </source>
</reference>
<dbReference type="STRING" id="585529.HMPREF0291_10348"/>
<feature type="region of interest" description="Disordered" evidence="1">
    <location>
        <begin position="12"/>
        <end position="40"/>
    </location>
</feature>
<evidence type="ECO:0000256" key="2">
    <source>
        <dbReference type="SAM" id="Phobius"/>
    </source>
</evidence>
<feature type="compositionally biased region" description="Basic and acidic residues" evidence="1">
    <location>
        <begin position="79"/>
        <end position="88"/>
    </location>
</feature>
<feature type="compositionally biased region" description="Basic and acidic residues" evidence="1">
    <location>
        <begin position="198"/>
        <end position="209"/>
    </location>
</feature>
<comment type="caution">
    <text evidence="3">The sequence shown here is derived from an EMBL/GenBank/DDBJ whole genome shotgun (WGS) entry which is preliminary data.</text>
</comment>
<dbReference type="AlphaFoldDB" id="D7WB59"/>
<feature type="region of interest" description="Disordered" evidence="1">
    <location>
        <begin position="53"/>
        <end position="299"/>
    </location>
</feature>
<proteinExistence type="predicted"/>
<dbReference type="OrthoDB" id="4428184at2"/>
<feature type="compositionally biased region" description="Basic and acidic residues" evidence="1">
    <location>
        <begin position="276"/>
        <end position="299"/>
    </location>
</feature>
<keyword evidence="2" id="KW-1133">Transmembrane helix</keyword>
<evidence type="ECO:0000313" key="4">
    <source>
        <dbReference type="Proteomes" id="UP000004208"/>
    </source>
</evidence>